<dbReference type="EMBL" id="AP021861">
    <property type="protein sequence ID" value="BBO34340.1"/>
    <property type="molecule type" value="Genomic_DNA"/>
</dbReference>
<reference evidence="2" key="1">
    <citation type="submission" date="2019-10" db="EMBL/GenBank/DDBJ databases">
        <title>Lacipirellula parvula gen. nov., sp. nov., representing a lineage of planctomycetes widespread in freshwater anoxic habitats, and description of the family Lacipirellulaceae.</title>
        <authorList>
            <person name="Dedysh S.N."/>
            <person name="Kulichevskaya I.S."/>
            <person name="Beletsky A.V."/>
            <person name="Rakitin A.L."/>
            <person name="Mardanov A.V."/>
            <person name="Ivanova A.A."/>
            <person name="Saltykova V.X."/>
            <person name="Rijpstra W.I.C."/>
            <person name="Sinninghe Damste J.S."/>
            <person name="Ravin N.V."/>
        </authorList>
    </citation>
    <scope>NUCLEOTIDE SEQUENCE [LARGE SCALE GENOMIC DNA]</scope>
    <source>
        <strain evidence="2">PX69</strain>
    </source>
</reference>
<protein>
    <submittedName>
        <fullName evidence="1">Uncharacterized protein</fullName>
    </submittedName>
</protein>
<keyword evidence="2" id="KW-1185">Reference proteome</keyword>
<dbReference type="Proteomes" id="UP000326837">
    <property type="component" value="Chromosome"/>
</dbReference>
<organism evidence="1 2">
    <name type="scientific">Lacipirellula parvula</name>
    <dbReference type="NCBI Taxonomy" id="2650471"/>
    <lineage>
        <taxon>Bacteria</taxon>
        <taxon>Pseudomonadati</taxon>
        <taxon>Planctomycetota</taxon>
        <taxon>Planctomycetia</taxon>
        <taxon>Pirellulales</taxon>
        <taxon>Lacipirellulaceae</taxon>
        <taxon>Lacipirellula</taxon>
    </lineage>
</organism>
<evidence type="ECO:0000313" key="1">
    <source>
        <dbReference type="EMBL" id="BBO34340.1"/>
    </source>
</evidence>
<dbReference type="KEGG" id="lpav:PLANPX_3952"/>
<name>A0A5K7XC00_9BACT</name>
<proteinExistence type="predicted"/>
<accession>A0A5K7XC00</accession>
<gene>
    <name evidence="1" type="ORF">PLANPX_3952</name>
</gene>
<dbReference type="AlphaFoldDB" id="A0A5K7XC00"/>
<evidence type="ECO:0000313" key="2">
    <source>
        <dbReference type="Proteomes" id="UP000326837"/>
    </source>
</evidence>
<sequence>MLFEADQGLFLNVTQSVATLVHQEHGPIELQAGYYQVWRQREYTPAEIRVVRD</sequence>